<evidence type="ECO:0000313" key="7">
    <source>
        <dbReference type="EMBL" id="SAL29340.1"/>
    </source>
</evidence>
<keyword evidence="4" id="KW-0547">Nucleotide-binding</keyword>
<dbReference type="FunFam" id="3.40.50.300:FF:000133">
    <property type="entry name" value="Spermidine/putrescine import ATP-binding protein PotA"/>
    <property type="match status" value="1"/>
</dbReference>
<dbReference type="EMBL" id="FCNV02000003">
    <property type="protein sequence ID" value="SAL29340.1"/>
    <property type="molecule type" value="Genomic_DNA"/>
</dbReference>
<dbReference type="PROSITE" id="PS00211">
    <property type="entry name" value="ABC_TRANSPORTER_1"/>
    <property type="match status" value="1"/>
</dbReference>
<evidence type="ECO:0000256" key="2">
    <source>
        <dbReference type="ARBA" id="ARBA00022475"/>
    </source>
</evidence>
<dbReference type="PANTHER" id="PTHR42781:SF6">
    <property type="entry name" value="SPERMIDINE_PUTRESCINE IMPORT ATP-BINDING PROTEIN POTA"/>
    <property type="match status" value="1"/>
</dbReference>
<dbReference type="OrthoDB" id="5298774at2"/>
<dbReference type="PANTHER" id="PTHR42781">
    <property type="entry name" value="SPERMIDINE/PUTRESCINE IMPORT ATP-BINDING PROTEIN POTA"/>
    <property type="match status" value="1"/>
</dbReference>
<dbReference type="GO" id="GO:0015847">
    <property type="term" value="P:putrescine transport"/>
    <property type="evidence" value="ECO:0007669"/>
    <property type="project" value="UniProtKB-ARBA"/>
</dbReference>
<dbReference type="PROSITE" id="PS50893">
    <property type="entry name" value="ABC_TRANSPORTER_2"/>
    <property type="match status" value="1"/>
</dbReference>
<keyword evidence="8" id="KW-1185">Reference proteome</keyword>
<comment type="caution">
    <text evidence="7">The sequence shown here is derived from an EMBL/GenBank/DDBJ whole genome shotgun (WGS) entry which is preliminary data.</text>
</comment>
<dbReference type="InterPro" id="IPR008995">
    <property type="entry name" value="Mo/tungstate-bd_C_term_dom"/>
</dbReference>
<dbReference type="InterPro" id="IPR027417">
    <property type="entry name" value="P-loop_NTPase"/>
</dbReference>
<dbReference type="InterPro" id="IPR013611">
    <property type="entry name" value="Transp-assoc_OB_typ2"/>
</dbReference>
<dbReference type="GO" id="GO:0016887">
    <property type="term" value="F:ATP hydrolysis activity"/>
    <property type="evidence" value="ECO:0007669"/>
    <property type="project" value="InterPro"/>
</dbReference>
<evidence type="ECO:0000313" key="8">
    <source>
        <dbReference type="Proteomes" id="UP000198263"/>
    </source>
</evidence>
<evidence type="ECO:0000256" key="5">
    <source>
        <dbReference type="ARBA" id="ARBA00022840"/>
    </source>
</evidence>
<evidence type="ECO:0000259" key="6">
    <source>
        <dbReference type="PROSITE" id="PS50893"/>
    </source>
</evidence>
<feature type="domain" description="ABC transporter" evidence="6">
    <location>
        <begin position="8"/>
        <end position="239"/>
    </location>
</feature>
<dbReference type="Proteomes" id="UP000198263">
    <property type="component" value="Unassembled WGS sequence"/>
</dbReference>
<dbReference type="SUPFAM" id="SSF52540">
    <property type="entry name" value="P-loop containing nucleoside triphosphate hydrolases"/>
    <property type="match status" value="1"/>
</dbReference>
<dbReference type="GO" id="GO:0043190">
    <property type="term" value="C:ATP-binding cassette (ABC) transporter complex"/>
    <property type="evidence" value="ECO:0007669"/>
    <property type="project" value="InterPro"/>
</dbReference>
<dbReference type="InterPro" id="IPR017871">
    <property type="entry name" value="ABC_transporter-like_CS"/>
</dbReference>
<dbReference type="InterPro" id="IPR003593">
    <property type="entry name" value="AAA+_ATPase"/>
</dbReference>
<organism evidence="7 8">
    <name type="scientific">Caballeronia concitans</name>
    <dbReference type="NCBI Taxonomy" id="1777133"/>
    <lineage>
        <taxon>Bacteria</taxon>
        <taxon>Pseudomonadati</taxon>
        <taxon>Pseudomonadota</taxon>
        <taxon>Betaproteobacteria</taxon>
        <taxon>Burkholderiales</taxon>
        <taxon>Burkholderiaceae</taxon>
        <taxon>Caballeronia</taxon>
    </lineage>
</organism>
<dbReference type="Gene3D" id="3.40.50.300">
    <property type="entry name" value="P-loop containing nucleotide triphosphate hydrolases"/>
    <property type="match status" value="1"/>
</dbReference>
<evidence type="ECO:0000256" key="1">
    <source>
        <dbReference type="ARBA" id="ARBA00022448"/>
    </source>
</evidence>
<dbReference type="GO" id="GO:0022857">
    <property type="term" value="F:transmembrane transporter activity"/>
    <property type="evidence" value="ECO:0007669"/>
    <property type="project" value="InterPro"/>
</dbReference>
<dbReference type="RefSeq" id="WP_040051020.1">
    <property type="nucleotide sequence ID" value="NZ_FCNV02000003.1"/>
</dbReference>
<dbReference type="SUPFAM" id="SSF50331">
    <property type="entry name" value="MOP-like"/>
    <property type="match status" value="1"/>
</dbReference>
<sequence length="371" mass="41004">MKSDQVIVSFRGVRKTYDGETLVVKSLDLDIYQGEFLTLLGPSGSGKTTCLMMLAGFEFPTGGEIWLDGKLLNKVPPHKRDIGMVFQNYALFPHLSVQQNVEYPLTVRKMSAEERAHRVNNALKMVRMESFAKRYPAQLSGGQQQRIALARALVFEPKLVLMDEPLGALDKQLREHMQYELKSLHEKLGVTFVYVTHDQGEALTMSDRVAVFDKGIVQQLDTVDHLYEAPCNEFVANFIGDSNRLRGTIEHAHGDYCEIRLADGTRLSGLNVARANAGASAVACIRPERMKLAARADGLNGISGANGHTNALAGEAKSLIYFGDHVRMRCGVREQDECFVKVPLGTQALEGFTPGAPIALEFAPEHLRVFA</sequence>
<dbReference type="Pfam" id="PF08402">
    <property type="entry name" value="TOBE_2"/>
    <property type="match status" value="1"/>
</dbReference>
<dbReference type="InterPro" id="IPR050093">
    <property type="entry name" value="ABC_SmlMolc_Importer"/>
</dbReference>
<dbReference type="SMART" id="SM00382">
    <property type="entry name" value="AAA"/>
    <property type="match status" value="1"/>
</dbReference>
<dbReference type="GO" id="GO:0005524">
    <property type="term" value="F:ATP binding"/>
    <property type="evidence" value="ECO:0007669"/>
    <property type="project" value="UniProtKB-KW"/>
</dbReference>
<dbReference type="Pfam" id="PF00005">
    <property type="entry name" value="ABC_tran"/>
    <property type="match status" value="1"/>
</dbReference>
<keyword evidence="5" id="KW-0067">ATP-binding</keyword>
<dbReference type="Gene3D" id="2.40.50.100">
    <property type="match status" value="1"/>
</dbReference>
<name>A0A658QWS5_9BURK</name>
<dbReference type="AlphaFoldDB" id="A0A658QWS5"/>
<accession>A0A658QWS5</accession>
<proteinExistence type="predicted"/>
<dbReference type="InterPro" id="IPR003439">
    <property type="entry name" value="ABC_transporter-like_ATP-bd"/>
</dbReference>
<keyword evidence="1" id="KW-0813">Transport</keyword>
<protein>
    <submittedName>
        <fullName evidence="7">Spermidine/putrescine ABC transporter ATPase</fullName>
    </submittedName>
</protein>
<keyword evidence="3" id="KW-0472">Membrane</keyword>
<keyword evidence="2" id="KW-1003">Cell membrane</keyword>
<keyword evidence="3" id="KW-0997">Cell inner membrane</keyword>
<reference evidence="7 8" key="1">
    <citation type="submission" date="2016-01" db="EMBL/GenBank/DDBJ databases">
        <authorList>
            <person name="Peeters C."/>
        </authorList>
    </citation>
    <scope>NUCLEOTIDE SEQUENCE [LARGE SCALE GENOMIC DNA]</scope>
    <source>
        <strain evidence="7">LMG 29315</strain>
    </source>
</reference>
<evidence type="ECO:0000256" key="4">
    <source>
        <dbReference type="ARBA" id="ARBA00022741"/>
    </source>
</evidence>
<evidence type="ECO:0000256" key="3">
    <source>
        <dbReference type="ARBA" id="ARBA00022519"/>
    </source>
</evidence>
<gene>
    <name evidence="7" type="ORF">AWB72_02431</name>
</gene>